<organism evidence="2 3">
    <name type="scientific">Faecalibacterium prausnitzii</name>
    <dbReference type="NCBI Taxonomy" id="853"/>
    <lineage>
        <taxon>Bacteria</taxon>
        <taxon>Bacillati</taxon>
        <taxon>Bacillota</taxon>
        <taxon>Clostridia</taxon>
        <taxon>Eubacteriales</taxon>
        <taxon>Oscillospiraceae</taxon>
        <taxon>Faecalibacterium</taxon>
    </lineage>
</organism>
<proteinExistence type="predicted"/>
<dbReference type="EMBL" id="NMTY01000015">
    <property type="protein sequence ID" value="PDX81391.1"/>
    <property type="molecule type" value="Genomic_DNA"/>
</dbReference>
<reference evidence="2" key="2">
    <citation type="submission" date="2017-07" db="EMBL/GenBank/DDBJ databases">
        <authorList>
            <person name="Sun Z.S."/>
            <person name="Albrecht U."/>
            <person name="Echele G."/>
            <person name="Lee C.C."/>
        </authorList>
    </citation>
    <scope>NUCLEOTIDE SEQUENCE</scope>
    <source>
        <strain evidence="1">CNCM I 4573</strain>
        <strain evidence="2">CNCM I 4575</strain>
    </source>
</reference>
<dbReference type="Proteomes" id="UP000220005">
    <property type="component" value="Unassembled WGS sequence"/>
</dbReference>
<evidence type="ECO:0000313" key="2">
    <source>
        <dbReference type="EMBL" id="PDX81391.1"/>
    </source>
</evidence>
<sequence>MKEYRGQRIENLYAFLKETKEDEIIVRTTRVAGGWHDNEFDAKAAGFMISRFTNKEMEARHEFSECYRLTRK</sequence>
<dbReference type="Proteomes" id="UP000220157">
    <property type="component" value="Unassembled WGS sequence"/>
</dbReference>
<gene>
    <name evidence="1" type="ORF">CGS56_13840</name>
    <name evidence="2" type="ORF">CGS58_06790</name>
</gene>
<reference evidence="3 4" key="1">
    <citation type="journal article" date="2017" name="Front. Microbiol.">
        <title>New Insights into the Diversity of the Genus Faecalibacterium.</title>
        <authorList>
            <person name="Benevides L."/>
            <person name="Burman S."/>
            <person name="Martin R."/>
            <person name="Robert V."/>
            <person name="Thomas M."/>
            <person name="Miquel S."/>
            <person name="Chain F."/>
            <person name="Sokol H."/>
            <person name="Bermudez-Humaran L.G."/>
            <person name="Morrison M."/>
            <person name="Langella P."/>
            <person name="Azevedo V.A."/>
            <person name="Chatel J.M."/>
            <person name="Soares S."/>
        </authorList>
    </citation>
    <scope>NUCLEOTIDE SEQUENCE [LARGE SCALE GENOMIC DNA]</scope>
    <source>
        <strain evidence="1 4">CNCM I 4573</strain>
        <strain evidence="2 3">CNCM I 4575</strain>
    </source>
</reference>
<dbReference type="AlphaFoldDB" id="A0A2A7AQQ6"/>
<evidence type="ECO:0000313" key="3">
    <source>
        <dbReference type="Proteomes" id="UP000220005"/>
    </source>
</evidence>
<accession>A0A2A7AQQ6</accession>
<name>A0A2A7AQQ6_9FIRM</name>
<comment type="caution">
    <text evidence="2">The sequence shown here is derived from an EMBL/GenBank/DDBJ whole genome shotgun (WGS) entry which is preliminary data.</text>
</comment>
<protein>
    <submittedName>
        <fullName evidence="2">Uncharacterized protein</fullName>
    </submittedName>
</protein>
<dbReference type="RefSeq" id="WP_097786127.1">
    <property type="nucleotide sequence ID" value="NZ_NMTW01000053.1"/>
</dbReference>
<evidence type="ECO:0000313" key="4">
    <source>
        <dbReference type="Proteomes" id="UP000220157"/>
    </source>
</evidence>
<dbReference type="EMBL" id="NMTW01000053">
    <property type="protein sequence ID" value="PDX74120.1"/>
    <property type="molecule type" value="Genomic_DNA"/>
</dbReference>
<evidence type="ECO:0000313" key="1">
    <source>
        <dbReference type="EMBL" id="PDX74120.1"/>
    </source>
</evidence>